<reference evidence="2 3" key="1">
    <citation type="submission" date="2023-03" db="EMBL/GenBank/DDBJ databases">
        <title>High recombination rates correlate with genetic variation in Cardiocondyla obscurior ants.</title>
        <authorList>
            <person name="Errbii M."/>
        </authorList>
    </citation>
    <scope>NUCLEOTIDE SEQUENCE [LARGE SCALE GENOMIC DNA]</scope>
    <source>
        <strain evidence="2">Alpha-2009</strain>
        <tissue evidence="2">Whole body</tissue>
    </source>
</reference>
<comment type="caution">
    <text evidence="2">The sequence shown here is derived from an EMBL/GenBank/DDBJ whole genome shotgun (WGS) entry which is preliminary data.</text>
</comment>
<organism evidence="2 3">
    <name type="scientific">Cardiocondyla obscurior</name>
    <dbReference type="NCBI Taxonomy" id="286306"/>
    <lineage>
        <taxon>Eukaryota</taxon>
        <taxon>Metazoa</taxon>
        <taxon>Ecdysozoa</taxon>
        <taxon>Arthropoda</taxon>
        <taxon>Hexapoda</taxon>
        <taxon>Insecta</taxon>
        <taxon>Pterygota</taxon>
        <taxon>Neoptera</taxon>
        <taxon>Endopterygota</taxon>
        <taxon>Hymenoptera</taxon>
        <taxon>Apocrita</taxon>
        <taxon>Aculeata</taxon>
        <taxon>Formicoidea</taxon>
        <taxon>Formicidae</taxon>
        <taxon>Myrmicinae</taxon>
        <taxon>Cardiocondyla</taxon>
    </lineage>
</organism>
<keyword evidence="3" id="KW-1185">Reference proteome</keyword>
<feature type="region of interest" description="Disordered" evidence="1">
    <location>
        <begin position="236"/>
        <end position="276"/>
    </location>
</feature>
<gene>
    <name evidence="2" type="ORF">PUN28_007623</name>
</gene>
<name>A0AAW2G6L2_9HYME</name>
<sequence length="291" mass="33215">MDLRLKHFEQKLTPMEQLMVGAVAAALRFCDDFYQADTYLTERKLDDRNFFGERILNGGGGKGYLPRSHRTIMKRWIIEVPIYSLSACILRESLGKSHSCILAPPRREVSAGCRRNSFSWWGTSLTSLTGEYDIYNRHVHVHISSPANTSVTRHRFRAIRRSHFREVSTFSRAIPPISPDSHGRGNRFDACYAHTSCGVHPRLRFTYTLECRDSSGSGVDCSRGISRFCGTHNTRIPADPPLISSSPRSSTRRVNHLRPRRQIRGHTRPNDELYVPRFRGPGASLFDLKQK</sequence>
<evidence type="ECO:0000313" key="3">
    <source>
        <dbReference type="Proteomes" id="UP001430953"/>
    </source>
</evidence>
<dbReference type="Proteomes" id="UP001430953">
    <property type="component" value="Unassembled WGS sequence"/>
</dbReference>
<evidence type="ECO:0000256" key="1">
    <source>
        <dbReference type="SAM" id="MobiDB-lite"/>
    </source>
</evidence>
<evidence type="ECO:0000313" key="2">
    <source>
        <dbReference type="EMBL" id="KAL0123115.1"/>
    </source>
</evidence>
<dbReference type="AlphaFoldDB" id="A0AAW2G6L2"/>
<protein>
    <submittedName>
        <fullName evidence="2">Uncharacterized protein</fullName>
    </submittedName>
</protein>
<proteinExistence type="predicted"/>
<feature type="compositionally biased region" description="Basic residues" evidence="1">
    <location>
        <begin position="250"/>
        <end position="267"/>
    </location>
</feature>
<dbReference type="EMBL" id="JADYXP020000006">
    <property type="protein sequence ID" value="KAL0123115.1"/>
    <property type="molecule type" value="Genomic_DNA"/>
</dbReference>
<accession>A0AAW2G6L2</accession>